<protein>
    <submittedName>
        <fullName evidence="3">3-oxoacyl-[acyl-carrier-protein] reductase</fullName>
    </submittedName>
</protein>
<dbReference type="GO" id="GO:0016614">
    <property type="term" value="F:oxidoreductase activity, acting on CH-OH group of donors"/>
    <property type="evidence" value="ECO:0007669"/>
    <property type="project" value="UniProtKB-ARBA"/>
</dbReference>
<evidence type="ECO:0000313" key="4">
    <source>
        <dbReference type="Proteomes" id="UP000092177"/>
    </source>
</evidence>
<keyword evidence="4" id="KW-1185">Reference proteome</keyword>
<dbReference type="RefSeq" id="XP_018155482.1">
    <property type="nucleotide sequence ID" value="XM_018303459.1"/>
</dbReference>
<dbReference type="VEuPathDB" id="FungiDB:CH63R_08485"/>
<dbReference type="KEGG" id="chig:CH63R_08485"/>
<dbReference type="OrthoDB" id="47007at2759"/>
<comment type="similarity">
    <text evidence="1">Belongs to the short-chain dehydrogenases/reductases (SDR) family.</text>
</comment>
<dbReference type="Gene3D" id="3.40.50.720">
    <property type="entry name" value="NAD(P)-binding Rossmann-like Domain"/>
    <property type="match status" value="1"/>
</dbReference>
<dbReference type="PANTHER" id="PTHR48107">
    <property type="entry name" value="NADPH-DEPENDENT ALDEHYDE REDUCTASE-LIKE PROTEIN, CHLOROPLASTIC-RELATED"/>
    <property type="match status" value="1"/>
</dbReference>
<reference evidence="4" key="1">
    <citation type="journal article" date="2017" name="BMC Genomics">
        <title>Gapless genome assembly of Colletotrichum higginsianum reveals chromosome structure and association of transposable elements with secondary metabolite gene clusters.</title>
        <authorList>
            <person name="Dallery J.-F."/>
            <person name="Lapalu N."/>
            <person name="Zampounis A."/>
            <person name="Pigne S."/>
            <person name="Luyten I."/>
            <person name="Amselem J."/>
            <person name="Wittenberg A.H.J."/>
            <person name="Zhou S."/>
            <person name="de Queiroz M.V."/>
            <person name="Robin G.P."/>
            <person name="Auger A."/>
            <person name="Hainaut M."/>
            <person name="Henrissat B."/>
            <person name="Kim K.-T."/>
            <person name="Lee Y.-H."/>
            <person name="Lespinet O."/>
            <person name="Schwartz D.C."/>
            <person name="Thon M.R."/>
            <person name="O'Connell R.J."/>
        </authorList>
    </citation>
    <scope>NUCLEOTIDE SEQUENCE [LARGE SCALE GENOMIC DNA]</scope>
    <source>
        <strain evidence="4">IMI 349063</strain>
    </source>
</reference>
<dbReference type="PRINTS" id="PR00080">
    <property type="entry name" value="SDRFAMILY"/>
</dbReference>
<dbReference type="Pfam" id="PF13561">
    <property type="entry name" value="adh_short_C2"/>
    <property type="match status" value="1"/>
</dbReference>
<organism evidence="3 4">
    <name type="scientific">Colletotrichum higginsianum (strain IMI 349063)</name>
    <name type="common">Crucifer anthracnose fungus</name>
    <dbReference type="NCBI Taxonomy" id="759273"/>
    <lineage>
        <taxon>Eukaryota</taxon>
        <taxon>Fungi</taxon>
        <taxon>Dikarya</taxon>
        <taxon>Ascomycota</taxon>
        <taxon>Pezizomycotina</taxon>
        <taxon>Sordariomycetes</taxon>
        <taxon>Hypocreomycetidae</taxon>
        <taxon>Glomerellales</taxon>
        <taxon>Glomerellaceae</taxon>
        <taxon>Colletotrichum</taxon>
        <taxon>Colletotrichum destructivum species complex</taxon>
    </lineage>
</organism>
<sequence length="294" mass="31019">MGNPASESKTELSPLPQDLRGKTALVTGASRGIGRAIALQLARRGAVVVGTCSSTASLDQIQSLEQAVKQVYKPTDLEAPRIVGLAANLLDPQFPDLVANTIRDELGGKLNIIVNNAFYFENRPVGELDADFVQRMLVGNVQCLVLLTDRLLKDGHIQPESRVVNISTDLVRSPLAFDPLTDLERGAMLYASTKAAMESLTRSWADILAKDPRTLGTTVNALSVGATATDTFIGSTPPDMRDAALKALKDGKSVHGGLGLPEDVADVVGLLVSEGARWINGSVVAANGGAVKIL</sequence>
<keyword evidence="2" id="KW-0560">Oxidoreductase</keyword>
<dbReference type="PRINTS" id="PR00081">
    <property type="entry name" value="GDHRDH"/>
</dbReference>
<evidence type="ECO:0000256" key="1">
    <source>
        <dbReference type="ARBA" id="ARBA00006484"/>
    </source>
</evidence>
<comment type="caution">
    <text evidence="3">The sequence shown here is derived from an EMBL/GenBank/DDBJ whole genome shotgun (WGS) entry which is preliminary data.</text>
</comment>
<evidence type="ECO:0000256" key="2">
    <source>
        <dbReference type="ARBA" id="ARBA00023002"/>
    </source>
</evidence>
<proteinExistence type="inferred from homology"/>
<dbReference type="Proteomes" id="UP000092177">
    <property type="component" value="Chromosome 6"/>
</dbReference>
<dbReference type="InterPro" id="IPR036291">
    <property type="entry name" value="NAD(P)-bd_dom_sf"/>
</dbReference>
<gene>
    <name evidence="3" type="ORF">CH63R_08485</name>
</gene>
<dbReference type="SUPFAM" id="SSF51735">
    <property type="entry name" value="NAD(P)-binding Rossmann-fold domains"/>
    <property type="match status" value="1"/>
</dbReference>
<evidence type="ECO:0000313" key="3">
    <source>
        <dbReference type="EMBL" id="OBR06964.1"/>
    </source>
</evidence>
<dbReference type="EMBL" id="LTAN01000006">
    <property type="protein sequence ID" value="OBR06964.1"/>
    <property type="molecule type" value="Genomic_DNA"/>
</dbReference>
<dbReference type="AlphaFoldDB" id="A0A1B7Y4Q3"/>
<name>A0A1B7Y4Q3_COLHI</name>
<accession>A0A1B7Y4Q3</accession>
<dbReference type="GeneID" id="28867566"/>
<dbReference type="CDD" id="cd05233">
    <property type="entry name" value="SDR_c"/>
    <property type="match status" value="1"/>
</dbReference>
<dbReference type="InterPro" id="IPR002347">
    <property type="entry name" value="SDR_fam"/>
</dbReference>